<reference evidence="2" key="1">
    <citation type="journal article" date="2014" name="Front. Microbiol.">
        <title>High frequency of phylogenetically diverse reductive dehalogenase-homologous genes in deep subseafloor sedimentary metagenomes.</title>
        <authorList>
            <person name="Kawai M."/>
            <person name="Futagami T."/>
            <person name="Toyoda A."/>
            <person name="Takaki Y."/>
            <person name="Nishi S."/>
            <person name="Hori S."/>
            <person name="Arai W."/>
            <person name="Tsubouchi T."/>
            <person name="Morono Y."/>
            <person name="Uchiyama I."/>
            <person name="Ito T."/>
            <person name="Fujiyama A."/>
            <person name="Inagaki F."/>
            <person name="Takami H."/>
        </authorList>
    </citation>
    <scope>NUCLEOTIDE SEQUENCE</scope>
    <source>
        <strain evidence="2">Expedition CK06-06</strain>
    </source>
</reference>
<keyword evidence="1" id="KW-0812">Transmembrane</keyword>
<protein>
    <submittedName>
        <fullName evidence="2">Uncharacterized protein</fullName>
    </submittedName>
</protein>
<organism evidence="2">
    <name type="scientific">marine sediment metagenome</name>
    <dbReference type="NCBI Taxonomy" id="412755"/>
    <lineage>
        <taxon>unclassified sequences</taxon>
        <taxon>metagenomes</taxon>
        <taxon>ecological metagenomes</taxon>
    </lineage>
</organism>
<dbReference type="AlphaFoldDB" id="X1KQS1"/>
<evidence type="ECO:0000256" key="1">
    <source>
        <dbReference type="SAM" id="Phobius"/>
    </source>
</evidence>
<name>X1KQS1_9ZZZZ</name>
<feature type="transmembrane region" description="Helical" evidence="1">
    <location>
        <begin position="7"/>
        <end position="25"/>
    </location>
</feature>
<sequence length="72" mass="8395">MKEKIKIFGIGILVLAIFTLCAILFGDNELAFGFFIVLVMIGIAFYYTYKESVRREEEISKLKEEIRELKNK</sequence>
<comment type="caution">
    <text evidence="2">The sequence shown here is derived from an EMBL/GenBank/DDBJ whole genome shotgun (WGS) entry which is preliminary data.</text>
</comment>
<dbReference type="EMBL" id="BARV01008851">
    <property type="protein sequence ID" value="GAI09023.1"/>
    <property type="molecule type" value="Genomic_DNA"/>
</dbReference>
<accession>X1KQS1</accession>
<keyword evidence="1" id="KW-1133">Transmembrane helix</keyword>
<gene>
    <name evidence="2" type="ORF">S06H3_17660</name>
</gene>
<evidence type="ECO:0000313" key="2">
    <source>
        <dbReference type="EMBL" id="GAI09023.1"/>
    </source>
</evidence>
<feature type="transmembrane region" description="Helical" evidence="1">
    <location>
        <begin position="31"/>
        <end position="49"/>
    </location>
</feature>
<keyword evidence="1" id="KW-0472">Membrane</keyword>
<proteinExistence type="predicted"/>